<evidence type="ECO:0000259" key="2">
    <source>
        <dbReference type="Pfam" id="PF00035"/>
    </source>
</evidence>
<dbReference type="InterPro" id="IPR014720">
    <property type="entry name" value="dsRBD_dom"/>
</dbReference>
<feature type="domain" description="DRBM" evidence="2">
    <location>
        <begin position="150"/>
        <end position="215"/>
    </location>
</feature>
<dbReference type="Pfam" id="PF00035">
    <property type="entry name" value="dsrm"/>
    <property type="match status" value="1"/>
</dbReference>
<sequence>MTTHRGAATDAPPYVKGEEKPILTPTPSVPTSSPLPSQGTSKGKVLPPIAVPCVERSTEEGAAAMSVINHHIQVNRLSPPEWILESTSKTNVPETKAICRFGGVTYECTGRLSKQAIKRTIAVYIQGHLAPDSNGPSDSTGLKPYAQHALSVYCQKRGISHPQYEITTASTSTQHGSPLFFATIEVNGQIFRSPEAYPAKAMAKEAVAEAAMLHLAPVAAAGARKARESQSAHAPPRPRPAPSSSAPTSAAGADASHFPPPPFTAAPSQEDAYMSGATAPASSASAASAFAWAAGPPKSPFTNPAVQRLMQLCRERSAAVPTIVLNFGEDNSCRCYIRVNGFQADSSVQPTMDEAVTKAADVFYDHVARQPRLPYTEPPRVEYNSDVENNGILSYGMLLKQYCLLLELPPPHSFMYHGQGGWTGSVRVCDREFRSTRPHALPQNALEDAQGDAWKFLVNRGRAS</sequence>
<evidence type="ECO:0000256" key="1">
    <source>
        <dbReference type="SAM" id="MobiDB-lite"/>
    </source>
</evidence>
<proteinExistence type="predicted"/>
<feature type="compositionally biased region" description="Low complexity" evidence="1">
    <location>
        <begin position="242"/>
        <end position="256"/>
    </location>
</feature>
<protein>
    <recommendedName>
        <fullName evidence="2">DRBM domain-containing protein</fullName>
    </recommendedName>
</protein>
<accession>A0A4P9X621</accession>
<dbReference type="EMBL" id="ML014208">
    <property type="protein sequence ID" value="RKP00605.1"/>
    <property type="molecule type" value="Genomic_DNA"/>
</dbReference>
<feature type="region of interest" description="Disordered" evidence="1">
    <location>
        <begin position="222"/>
        <end position="269"/>
    </location>
</feature>
<evidence type="ECO:0000313" key="4">
    <source>
        <dbReference type="Proteomes" id="UP000274922"/>
    </source>
</evidence>
<dbReference type="AlphaFoldDB" id="A0A4P9X621"/>
<reference evidence="4" key="1">
    <citation type="journal article" date="2018" name="Nat. Microbiol.">
        <title>Leveraging single-cell genomics to expand the fungal tree of life.</title>
        <authorList>
            <person name="Ahrendt S.R."/>
            <person name="Quandt C.A."/>
            <person name="Ciobanu D."/>
            <person name="Clum A."/>
            <person name="Salamov A."/>
            <person name="Andreopoulos B."/>
            <person name="Cheng J.F."/>
            <person name="Woyke T."/>
            <person name="Pelin A."/>
            <person name="Henrissat B."/>
            <person name="Reynolds N.K."/>
            <person name="Benny G.L."/>
            <person name="Smith M.E."/>
            <person name="James T.Y."/>
            <person name="Grigoriev I.V."/>
        </authorList>
    </citation>
    <scope>NUCLEOTIDE SEQUENCE [LARGE SCALE GENOMIC DNA]</scope>
    <source>
        <strain evidence="4">ATCC 52028</strain>
    </source>
</reference>
<evidence type="ECO:0000313" key="3">
    <source>
        <dbReference type="EMBL" id="RKP00605.1"/>
    </source>
</evidence>
<gene>
    <name evidence="3" type="ORF">CXG81DRAFT_19484</name>
</gene>
<dbReference type="Proteomes" id="UP000274922">
    <property type="component" value="Unassembled WGS sequence"/>
</dbReference>
<dbReference type="SUPFAM" id="SSF54768">
    <property type="entry name" value="dsRNA-binding domain-like"/>
    <property type="match status" value="1"/>
</dbReference>
<organism evidence="3 4">
    <name type="scientific">Caulochytrium protostelioides</name>
    <dbReference type="NCBI Taxonomy" id="1555241"/>
    <lineage>
        <taxon>Eukaryota</taxon>
        <taxon>Fungi</taxon>
        <taxon>Fungi incertae sedis</taxon>
        <taxon>Chytridiomycota</taxon>
        <taxon>Chytridiomycota incertae sedis</taxon>
        <taxon>Chytridiomycetes</taxon>
        <taxon>Caulochytriales</taxon>
        <taxon>Caulochytriaceae</taxon>
        <taxon>Caulochytrium</taxon>
    </lineage>
</organism>
<feature type="region of interest" description="Disordered" evidence="1">
    <location>
        <begin position="1"/>
        <end position="46"/>
    </location>
</feature>
<keyword evidence="4" id="KW-1185">Reference proteome</keyword>
<feature type="compositionally biased region" description="Low complexity" evidence="1">
    <location>
        <begin position="22"/>
        <end position="37"/>
    </location>
</feature>
<name>A0A4P9X621_9FUNG</name>
<dbReference type="Gene3D" id="3.30.160.20">
    <property type="match status" value="1"/>
</dbReference>